<evidence type="ECO:0000313" key="1">
    <source>
        <dbReference type="EMBL" id="KDQ11633.1"/>
    </source>
</evidence>
<accession>A0A067M771</accession>
<dbReference type="Proteomes" id="UP000027195">
    <property type="component" value="Unassembled WGS sequence"/>
</dbReference>
<name>A0A067M771_BOTB1</name>
<protein>
    <submittedName>
        <fullName evidence="1">Uncharacterized protein</fullName>
    </submittedName>
</protein>
<reference evidence="2" key="1">
    <citation type="journal article" date="2014" name="Proc. Natl. Acad. Sci. U.S.A.">
        <title>Extensive sampling of basidiomycete genomes demonstrates inadequacy of the white-rot/brown-rot paradigm for wood decay fungi.</title>
        <authorList>
            <person name="Riley R."/>
            <person name="Salamov A.A."/>
            <person name="Brown D.W."/>
            <person name="Nagy L.G."/>
            <person name="Floudas D."/>
            <person name="Held B.W."/>
            <person name="Levasseur A."/>
            <person name="Lombard V."/>
            <person name="Morin E."/>
            <person name="Otillar R."/>
            <person name="Lindquist E.A."/>
            <person name="Sun H."/>
            <person name="LaButti K.M."/>
            <person name="Schmutz J."/>
            <person name="Jabbour D."/>
            <person name="Luo H."/>
            <person name="Baker S.E."/>
            <person name="Pisabarro A.G."/>
            <person name="Walton J.D."/>
            <person name="Blanchette R.A."/>
            <person name="Henrissat B."/>
            <person name="Martin F."/>
            <person name="Cullen D."/>
            <person name="Hibbett D.S."/>
            <person name="Grigoriev I.V."/>
        </authorList>
    </citation>
    <scope>NUCLEOTIDE SEQUENCE [LARGE SCALE GENOMIC DNA]</scope>
    <source>
        <strain evidence="2">FD-172 SS1</strain>
    </source>
</reference>
<keyword evidence="2" id="KW-1185">Reference proteome</keyword>
<dbReference type="HOGENOM" id="CLU_1421221_0_0_1"/>
<sequence length="191" mass="21058">MNAPFTTQLEDGVDIHPVSFNVLTAATTDCNEECWDEVGVDEELENCALGEEEDLGNPGCAQAIFPAPGGSKPQVILEKGELEEGELEEGEIQEEPQSSRCHKQNLLKRKARDAKRLADEAGQRARNRERLIPLAQVTPLTNVSGDQLDHSQPGYTGVKRGVEFFSGKNQAKSKEQCIQRGYEYLGTDVEQ</sequence>
<dbReference type="AlphaFoldDB" id="A0A067M771"/>
<gene>
    <name evidence="1" type="ORF">BOTBODRAFT_177239</name>
</gene>
<proteinExistence type="predicted"/>
<dbReference type="EMBL" id="KL198057">
    <property type="protein sequence ID" value="KDQ11633.1"/>
    <property type="molecule type" value="Genomic_DNA"/>
</dbReference>
<dbReference type="InParanoid" id="A0A067M771"/>
<evidence type="ECO:0000313" key="2">
    <source>
        <dbReference type="Proteomes" id="UP000027195"/>
    </source>
</evidence>
<organism evidence="1 2">
    <name type="scientific">Botryobasidium botryosum (strain FD-172 SS1)</name>
    <dbReference type="NCBI Taxonomy" id="930990"/>
    <lineage>
        <taxon>Eukaryota</taxon>
        <taxon>Fungi</taxon>
        <taxon>Dikarya</taxon>
        <taxon>Basidiomycota</taxon>
        <taxon>Agaricomycotina</taxon>
        <taxon>Agaricomycetes</taxon>
        <taxon>Cantharellales</taxon>
        <taxon>Botryobasidiaceae</taxon>
        <taxon>Botryobasidium</taxon>
    </lineage>
</organism>